<gene>
    <name evidence="1" type="ORF">FJR71_07575</name>
</gene>
<reference evidence="1 2" key="1">
    <citation type="submission" date="2019-06" db="EMBL/GenBank/DDBJ databases">
        <authorList>
            <person name="Zou Y."/>
        </authorList>
    </citation>
    <scope>NUCLEOTIDE SEQUENCE [LARGE SCALE GENOMIC DNA]</scope>
    <source>
        <strain evidence="1 2">E24</strain>
    </source>
</reference>
<evidence type="ECO:0000313" key="1">
    <source>
        <dbReference type="EMBL" id="TPE36649.1"/>
    </source>
</evidence>
<accession>A0ABY2YDT8</accession>
<dbReference type="Proteomes" id="UP000319739">
    <property type="component" value="Unassembled WGS sequence"/>
</dbReference>
<proteinExistence type="predicted"/>
<dbReference type="EMBL" id="VFSG01000002">
    <property type="protein sequence ID" value="TPE36649.1"/>
    <property type="molecule type" value="Genomic_DNA"/>
</dbReference>
<organism evidence="1 2">
    <name type="scientific">Streptococcus xiaochunlingii</name>
    <dbReference type="NCBI Taxonomy" id="2589788"/>
    <lineage>
        <taxon>Bacteria</taxon>
        <taxon>Bacillati</taxon>
        <taxon>Bacillota</taxon>
        <taxon>Bacilli</taxon>
        <taxon>Lactobacillales</taxon>
        <taxon>Streptococcaceae</taxon>
        <taxon>Streptococcus</taxon>
    </lineage>
</organism>
<sequence length="85" mass="9247">MTSNENIKTIERIQELQKDLHGIAMTGMLTLAIIGSKGIETAILENTLETIHNVSHAIQDVLDGKTSKQAINSNLASEDDEEGDE</sequence>
<evidence type="ECO:0000313" key="2">
    <source>
        <dbReference type="Proteomes" id="UP000319739"/>
    </source>
</evidence>
<keyword evidence="2" id="KW-1185">Reference proteome</keyword>
<protein>
    <submittedName>
        <fullName evidence="1">Uncharacterized protein</fullName>
    </submittedName>
</protein>
<dbReference type="RefSeq" id="WP_140814472.1">
    <property type="nucleotide sequence ID" value="NZ_VFSG01000002.1"/>
</dbReference>
<comment type="caution">
    <text evidence="1">The sequence shown here is derived from an EMBL/GenBank/DDBJ whole genome shotgun (WGS) entry which is preliminary data.</text>
</comment>
<name>A0ABY2YDT8_9STRE</name>